<organism evidence="2 3">
    <name type="scientific">Acidimicrobiia bacterium BACL6 MAG-120924-bin43</name>
    <dbReference type="NCBI Taxonomy" id="1655583"/>
    <lineage>
        <taxon>Bacteria</taxon>
        <taxon>Bacillati</taxon>
        <taxon>Actinomycetota</taxon>
        <taxon>Acidimicrobiia</taxon>
        <taxon>acIV cluster</taxon>
    </lineage>
</organism>
<proteinExistence type="predicted"/>
<name>A0A0R2Q6F4_9ACTN</name>
<gene>
    <name evidence="2" type="ORF">ABR75_01825</name>
</gene>
<evidence type="ECO:0000313" key="3">
    <source>
        <dbReference type="Proteomes" id="UP000051017"/>
    </source>
</evidence>
<accession>A0A0R2Q6F4</accession>
<keyword evidence="1" id="KW-1133">Transmembrane helix</keyword>
<feature type="transmembrane region" description="Helical" evidence="1">
    <location>
        <begin position="12"/>
        <end position="31"/>
    </location>
</feature>
<dbReference type="EMBL" id="LIBJ01000390">
    <property type="protein sequence ID" value="KRO45929.1"/>
    <property type="molecule type" value="Genomic_DNA"/>
</dbReference>
<dbReference type="AlphaFoldDB" id="A0A0R2Q6F4"/>
<keyword evidence="1" id="KW-0812">Transmembrane</keyword>
<evidence type="ECO:0000256" key="1">
    <source>
        <dbReference type="SAM" id="Phobius"/>
    </source>
</evidence>
<evidence type="ECO:0000313" key="2">
    <source>
        <dbReference type="EMBL" id="KRO45929.1"/>
    </source>
</evidence>
<reference evidence="2 3" key="1">
    <citation type="submission" date="2015-10" db="EMBL/GenBank/DDBJ databases">
        <title>Metagenome-Assembled Genomes uncover a global brackish microbiome.</title>
        <authorList>
            <person name="Hugerth L.W."/>
            <person name="Larsson J."/>
            <person name="Alneberg J."/>
            <person name="Lindh M.V."/>
            <person name="Legrand C."/>
            <person name="Pinhassi J."/>
            <person name="Andersson A.F."/>
        </authorList>
    </citation>
    <scope>NUCLEOTIDE SEQUENCE [LARGE SCALE GENOMIC DNA]</scope>
    <source>
        <strain evidence="2">BACL6 MAG-120924-bin43</strain>
    </source>
</reference>
<comment type="caution">
    <text evidence="2">The sequence shown here is derived from an EMBL/GenBank/DDBJ whole genome shotgun (WGS) entry which is preliminary data.</text>
</comment>
<protein>
    <submittedName>
        <fullName evidence="2">Uncharacterized protein</fullName>
    </submittedName>
</protein>
<keyword evidence="1" id="KW-0472">Membrane</keyword>
<sequence length="73" mass="7677">MLRKLKSLGYSANLSYALGFLSVIASIAIWFTQGGTDGGEAGASGERFGIFIGLWAPTFMSIGNGIDNLSDDK</sequence>
<dbReference type="Proteomes" id="UP000051017">
    <property type="component" value="Unassembled WGS sequence"/>
</dbReference>